<dbReference type="InterPro" id="IPR050111">
    <property type="entry name" value="C-type_lectin/snaclec_domain"/>
</dbReference>
<dbReference type="AlphaFoldDB" id="A0AA36GVT6"/>
<dbReference type="SMART" id="SM00034">
    <property type="entry name" value="CLECT"/>
    <property type="match status" value="1"/>
</dbReference>
<sequence length="138" mass="16047">MRGNATIVHTNWNTEPKHLCFKVFFEDKTAYEAEKYCESIGGLLASIHTQEQNKLIHEKSNHTKTWIGLRFATVDANTREKHWIDHSPTDFENWDRNEPNNLGGEYCTVVNADGTWNDISCTRKFYFACQIESITRCD</sequence>
<dbReference type="Pfam" id="PF00059">
    <property type="entry name" value="Lectin_C"/>
    <property type="match status" value="1"/>
</dbReference>
<dbReference type="CDD" id="cd00037">
    <property type="entry name" value="CLECT"/>
    <property type="match status" value="1"/>
</dbReference>
<reference evidence="3" key="1">
    <citation type="submission" date="2023-07" db="EMBL/GenBank/DDBJ databases">
        <authorList>
            <consortium name="CYATHOMIX"/>
        </authorList>
    </citation>
    <scope>NUCLEOTIDE SEQUENCE</scope>
    <source>
        <strain evidence="3">N/A</strain>
    </source>
</reference>
<keyword evidence="1" id="KW-1015">Disulfide bond</keyword>
<name>A0AA36GVT6_CYLNA</name>
<protein>
    <recommendedName>
        <fullName evidence="2">C-type lectin domain-containing protein</fullName>
    </recommendedName>
</protein>
<organism evidence="3 4">
    <name type="scientific">Cylicocyclus nassatus</name>
    <name type="common">Nematode worm</name>
    <dbReference type="NCBI Taxonomy" id="53992"/>
    <lineage>
        <taxon>Eukaryota</taxon>
        <taxon>Metazoa</taxon>
        <taxon>Ecdysozoa</taxon>
        <taxon>Nematoda</taxon>
        <taxon>Chromadorea</taxon>
        <taxon>Rhabditida</taxon>
        <taxon>Rhabditina</taxon>
        <taxon>Rhabditomorpha</taxon>
        <taxon>Strongyloidea</taxon>
        <taxon>Strongylidae</taxon>
        <taxon>Cylicocyclus</taxon>
    </lineage>
</organism>
<dbReference type="PANTHER" id="PTHR22803">
    <property type="entry name" value="MANNOSE, PHOSPHOLIPASE, LECTIN RECEPTOR RELATED"/>
    <property type="match status" value="1"/>
</dbReference>
<gene>
    <name evidence="3" type="ORF">CYNAS_LOCUS11022</name>
</gene>
<dbReference type="EMBL" id="CATQJL010000223">
    <property type="protein sequence ID" value="CAJ0599039.1"/>
    <property type="molecule type" value="Genomic_DNA"/>
</dbReference>
<evidence type="ECO:0000313" key="3">
    <source>
        <dbReference type="EMBL" id="CAJ0599039.1"/>
    </source>
</evidence>
<dbReference type="InterPro" id="IPR016186">
    <property type="entry name" value="C-type_lectin-like/link_sf"/>
</dbReference>
<feature type="domain" description="C-type lectin" evidence="2">
    <location>
        <begin position="20"/>
        <end position="130"/>
    </location>
</feature>
<dbReference type="Proteomes" id="UP001176961">
    <property type="component" value="Unassembled WGS sequence"/>
</dbReference>
<dbReference type="SUPFAM" id="SSF56436">
    <property type="entry name" value="C-type lectin-like"/>
    <property type="match status" value="1"/>
</dbReference>
<dbReference type="InterPro" id="IPR016187">
    <property type="entry name" value="CTDL_fold"/>
</dbReference>
<proteinExistence type="predicted"/>
<evidence type="ECO:0000256" key="1">
    <source>
        <dbReference type="ARBA" id="ARBA00023157"/>
    </source>
</evidence>
<dbReference type="InterPro" id="IPR001304">
    <property type="entry name" value="C-type_lectin-like"/>
</dbReference>
<dbReference type="Gene3D" id="3.10.100.10">
    <property type="entry name" value="Mannose-Binding Protein A, subunit A"/>
    <property type="match status" value="1"/>
</dbReference>
<evidence type="ECO:0000259" key="2">
    <source>
        <dbReference type="PROSITE" id="PS50041"/>
    </source>
</evidence>
<dbReference type="InterPro" id="IPR018378">
    <property type="entry name" value="C-type_lectin_CS"/>
</dbReference>
<dbReference type="PROSITE" id="PS50041">
    <property type="entry name" value="C_TYPE_LECTIN_2"/>
    <property type="match status" value="1"/>
</dbReference>
<keyword evidence="4" id="KW-1185">Reference proteome</keyword>
<comment type="caution">
    <text evidence="3">The sequence shown here is derived from an EMBL/GenBank/DDBJ whole genome shotgun (WGS) entry which is preliminary data.</text>
</comment>
<dbReference type="PROSITE" id="PS00615">
    <property type="entry name" value="C_TYPE_LECTIN_1"/>
    <property type="match status" value="1"/>
</dbReference>
<accession>A0AA36GVT6</accession>
<evidence type="ECO:0000313" key="4">
    <source>
        <dbReference type="Proteomes" id="UP001176961"/>
    </source>
</evidence>